<keyword evidence="1" id="KW-1133">Transmembrane helix</keyword>
<feature type="transmembrane region" description="Helical" evidence="1">
    <location>
        <begin position="140"/>
        <end position="159"/>
    </location>
</feature>
<evidence type="ECO:0000313" key="2">
    <source>
        <dbReference type="EMBL" id="OGK55044.1"/>
    </source>
</evidence>
<proteinExistence type="predicted"/>
<feature type="transmembrane region" description="Helical" evidence="1">
    <location>
        <begin position="12"/>
        <end position="32"/>
    </location>
</feature>
<name>A0A1F7JHG3_9BACT</name>
<keyword evidence="1" id="KW-0472">Membrane</keyword>
<feature type="transmembrane region" description="Helical" evidence="1">
    <location>
        <begin position="443"/>
        <end position="465"/>
    </location>
</feature>
<feature type="transmembrane region" description="Helical" evidence="1">
    <location>
        <begin position="117"/>
        <end position="134"/>
    </location>
</feature>
<evidence type="ECO:0008006" key="4">
    <source>
        <dbReference type="Google" id="ProtNLM"/>
    </source>
</evidence>
<feature type="transmembrane region" description="Helical" evidence="1">
    <location>
        <begin position="386"/>
        <end position="409"/>
    </location>
</feature>
<feature type="transmembrane region" description="Helical" evidence="1">
    <location>
        <begin position="313"/>
        <end position="333"/>
    </location>
</feature>
<feature type="transmembrane region" description="Helical" evidence="1">
    <location>
        <begin position="187"/>
        <end position="205"/>
    </location>
</feature>
<gene>
    <name evidence="2" type="ORF">A3H78_01040</name>
</gene>
<dbReference type="AlphaFoldDB" id="A0A1F7JHG3"/>
<sequence>MIRHVITNRRLFICLFILASIYLALSYIPNIYEAMKTKDAMPDRHLILAEHIYTYDYNVYLSKIRQGIEGRWTVINKYDNQPSSKGIYLQLLYLYSGKIGGLFGLSPGVIFHTLRTILSIIWVALTVYTVIFFLKSRLSSTLGVLFCLLSSSFPILQIVDKEKWISMYMSWWQELDPMKRISYIPHYTINYIIISVLTILMYLHFKTGNKKYFYSIVIILFFSFFIHPSGGLVFLISWVLFQSIHFIWTAGGAIRPYQVLEHQFQAWMTVLSRLGILRIGQTSPEVKTRPYERGLPLEQKNASSSLKILRPMIPIIIQTLVLFLVAAIPILYIKSITSVYPWKSLIDFDKLHPLPFSLKEYILALGPLFFTGLAGAIVVLWKKKMILLPVVTWIFAAFIGILFCMKFPIQSPTRFMQVANHVPLAILSAYLFKVLFKKYKNYFINLITQIVIALIILLGIAQSYYSIKGQNLFNYQKAVAGQPIVAYPPQVTHPLKDVYNGYLWLRNNTKKDDVVLSKINAGNYIPAYSGNFVYFGHNPETPDFDKREIEVNDFLKFTLNEKEALKFLKDRSISYLFFGPQEREAAGWQYPTYSFLKPTYNSPWMIIYHVNF</sequence>
<feature type="transmembrane region" description="Helical" evidence="1">
    <location>
        <begin position="87"/>
        <end position="105"/>
    </location>
</feature>
<feature type="transmembrane region" description="Helical" evidence="1">
    <location>
        <begin position="361"/>
        <end position="381"/>
    </location>
</feature>
<evidence type="ECO:0000256" key="1">
    <source>
        <dbReference type="SAM" id="Phobius"/>
    </source>
</evidence>
<dbReference type="Proteomes" id="UP000177418">
    <property type="component" value="Unassembled WGS sequence"/>
</dbReference>
<dbReference type="EMBL" id="MGAV01000012">
    <property type="protein sequence ID" value="OGK55044.1"/>
    <property type="molecule type" value="Genomic_DNA"/>
</dbReference>
<evidence type="ECO:0000313" key="3">
    <source>
        <dbReference type="Proteomes" id="UP000177418"/>
    </source>
</evidence>
<reference evidence="2 3" key="1">
    <citation type="journal article" date="2016" name="Nat. Commun.">
        <title>Thousands of microbial genomes shed light on interconnected biogeochemical processes in an aquifer system.</title>
        <authorList>
            <person name="Anantharaman K."/>
            <person name="Brown C.T."/>
            <person name="Hug L.A."/>
            <person name="Sharon I."/>
            <person name="Castelle C.J."/>
            <person name="Probst A.J."/>
            <person name="Thomas B.C."/>
            <person name="Singh A."/>
            <person name="Wilkins M.J."/>
            <person name="Karaoz U."/>
            <person name="Brodie E.L."/>
            <person name="Williams K.H."/>
            <person name="Hubbard S.S."/>
            <person name="Banfield J.F."/>
        </authorList>
    </citation>
    <scope>NUCLEOTIDE SEQUENCE [LARGE SCALE GENOMIC DNA]</scope>
</reference>
<organism evidence="2 3">
    <name type="scientific">Candidatus Roizmanbacteria bacterium RIFCSPLOWO2_02_FULL_36_11</name>
    <dbReference type="NCBI Taxonomy" id="1802071"/>
    <lineage>
        <taxon>Bacteria</taxon>
        <taxon>Candidatus Roizmaniibacteriota</taxon>
    </lineage>
</organism>
<comment type="caution">
    <text evidence="2">The sequence shown here is derived from an EMBL/GenBank/DDBJ whole genome shotgun (WGS) entry which is preliminary data.</text>
</comment>
<accession>A0A1F7JHG3</accession>
<keyword evidence="1" id="KW-0812">Transmembrane</keyword>
<feature type="transmembrane region" description="Helical" evidence="1">
    <location>
        <begin position="211"/>
        <end position="241"/>
    </location>
</feature>
<protein>
    <recommendedName>
        <fullName evidence="4">Glycosyltransferase RgtA/B/C/D-like domain-containing protein</fullName>
    </recommendedName>
</protein>
<feature type="transmembrane region" description="Helical" evidence="1">
    <location>
        <begin position="415"/>
        <end position="436"/>
    </location>
</feature>